<dbReference type="SUPFAM" id="SSF54523">
    <property type="entry name" value="Pili subunits"/>
    <property type="match status" value="1"/>
</dbReference>
<organism evidence="1">
    <name type="scientific">marine metagenome</name>
    <dbReference type="NCBI Taxonomy" id="408172"/>
    <lineage>
        <taxon>unclassified sequences</taxon>
        <taxon>metagenomes</taxon>
        <taxon>ecological metagenomes</taxon>
    </lineage>
</organism>
<dbReference type="AlphaFoldDB" id="A0A382LHN0"/>
<protein>
    <recommendedName>
        <fullName evidence="2">Type II secretion system protein GspG C-terminal domain-containing protein</fullName>
    </recommendedName>
</protein>
<feature type="non-terminal residue" evidence="1">
    <location>
        <position position="77"/>
    </location>
</feature>
<sequence length="77" mass="7988">VVISIIAILAGLSMTGVMMGRQSGEEGAVKSNITGLVTLLEQYAVETGGYPPSSLSFFRIPSNGINEGIESVLACLE</sequence>
<feature type="non-terminal residue" evidence="1">
    <location>
        <position position="1"/>
    </location>
</feature>
<dbReference type="EMBL" id="UINC01087081">
    <property type="protein sequence ID" value="SVC36130.1"/>
    <property type="molecule type" value="Genomic_DNA"/>
</dbReference>
<name>A0A382LHN0_9ZZZZ</name>
<evidence type="ECO:0000313" key="1">
    <source>
        <dbReference type="EMBL" id="SVC36130.1"/>
    </source>
</evidence>
<reference evidence="1" key="1">
    <citation type="submission" date="2018-05" db="EMBL/GenBank/DDBJ databases">
        <authorList>
            <person name="Lanie J.A."/>
            <person name="Ng W.-L."/>
            <person name="Kazmierczak K.M."/>
            <person name="Andrzejewski T.M."/>
            <person name="Davidsen T.M."/>
            <person name="Wayne K.J."/>
            <person name="Tettelin H."/>
            <person name="Glass J.I."/>
            <person name="Rusch D."/>
            <person name="Podicherti R."/>
            <person name="Tsui H.-C.T."/>
            <person name="Winkler M.E."/>
        </authorList>
    </citation>
    <scope>NUCLEOTIDE SEQUENCE</scope>
</reference>
<evidence type="ECO:0008006" key="2">
    <source>
        <dbReference type="Google" id="ProtNLM"/>
    </source>
</evidence>
<proteinExistence type="predicted"/>
<gene>
    <name evidence="1" type="ORF">METZ01_LOCUS288984</name>
</gene>
<dbReference type="InterPro" id="IPR045584">
    <property type="entry name" value="Pilin-like"/>
</dbReference>
<accession>A0A382LHN0</accession>